<name>A0A7R9WB48_9STRA</name>
<dbReference type="AlphaFoldDB" id="A0A7R9WB48"/>
<feature type="signal peptide" evidence="1">
    <location>
        <begin position="1"/>
        <end position="23"/>
    </location>
</feature>
<dbReference type="EMBL" id="HBED01035821">
    <property type="protein sequence ID" value="CAD8319579.1"/>
    <property type="molecule type" value="Transcribed_RNA"/>
</dbReference>
<keyword evidence="1" id="KW-0732">Signal</keyword>
<evidence type="ECO:0000256" key="1">
    <source>
        <dbReference type="SAM" id="SignalP"/>
    </source>
</evidence>
<organism evidence="2">
    <name type="scientific">Pseudictyota dubia</name>
    <dbReference type="NCBI Taxonomy" id="2749911"/>
    <lineage>
        <taxon>Eukaryota</taxon>
        <taxon>Sar</taxon>
        <taxon>Stramenopiles</taxon>
        <taxon>Ochrophyta</taxon>
        <taxon>Bacillariophyta</taxon>
        <taxon>Mediophyceae</taxon>
        <taxon>Biddulphiophycidae</taxon>
        <taxon>Eupodiscales</taxon>
        <taxon>Odontellaceae</taxon>
        <taxon>Pseudictyota</taxon>
    </lineage>
</organism>
<accession>A0A7R9WB48</accession>
<gene>
    <name evidence="2" type="ORF">TDUB1175_LOCUS17995</name>
</gene>
<reference evidence="2" key="1">
    <citation type="submission" date="2021-01" db="EMBL/GenBank/DDBJ databases">
        <authorList>
            <person name="Corre E."/>
            <person name="Pelletier E."/>
            <person name="Niang G."/>
            <person name="Scheremetjew M."/>
            <person name="Finn R."/>
            <person name="Kale V."/>
            <person name="Holt S."/>
            <person name="Cochrane G."/>
            <person name="Meng A."/>
            <person name="Brown T."/>
            <person name="Cohen L."/>
        </authorList>
    </citation>
    <scope>NUCLEOTIDE SEQUENCE</scope>
    <source>
        <strain evidence="2">CCMP147</strain>
    </source>
</reference>
<proteinExistence type="predicted"/>
<feature type="chain" id="PRO_5031293320" evidence="1">
    <location>
        <begin position="24"/>
        <end position="199"/>
    </location>
</feature>
<protein>
    <submittedName>
        <fullName evidence="2">Uncharacterized protein</fullName>
    </submittedName>
</protein>
<sequence>MCSFKFVMAVVLLIALPPIPCAGFSPLLPTSKYSTKASAIRREVFPLEAVFIGGLFGKKETADPNAPKRIFDVPCEAGTVKVGGLRFALGLHLIGQQGNPEKGTWLANQADDGVLDMFFKDKTGMFSVTLDENSISVDRYGPRPSLQYLLQESVVLHDLLDELNSLAFEGDDIEDENRLLRPKGDAIEKSRETLPARKA</sequence>
<evidence type="ECO:0000313" key="2">
    <source>
        <dbReference type="EMBL" id="CAD8319579.1"/>
    </source>
</evidence>